<sequence length="105" mass="11686">TAGHPPLRTNVTELFVPSFIAHGSALTVRGLAEGDSYTYDESRQTLYVRTADDRPGTVHSIEVSLQPRLRAVFFVNDFWSDWGQSVLIGLGAVLALWAYVLSRFM</sequence>
<organism evidence="3 4">
    <name type="scientific">Phlebiopsis gigantea (strain 11061_1 CR5-6)</name>
    <name type="common">White-rot fungus</name>
    <name type="synonym">Peniophora gigantea</name>
    <dbReference type="NCBI Taxonomy" id="745531"/>
    <lineage>
        <taxon>Eukaryota</taxon>
        <taxon>Fungi</taxon>
        <taxon>Dikarya</taxon>
        <taxon>Basidiomycota</taxon>
        <taxon>Agaricomycotina</taxon>
        <taxon>Agaricomycetes</taxon>
        <taxon>Polyporales</taxon>
        <taxon>Phanerochaetaceae</taxon>
        <taxon>Phlebiopsis</taxon>
    </lineage>
</organism>
<dbReference type="EMBL" id="KN840561">
    <property type="protein sequence ID" value="KIP04840.1"/>
    <property type="molecule type" value="Genomic_DNA"/>
</dbReference>
<dbReference type="OrthoDB" id="9971853at2759"/>
<keyword evidence="1" id="KW-0812">Transmembrane</keyword>
<feature type="domain" description="Glycoside hydrolase family 5 C-terminal" evidence="2">
    <location>
        <begin position="10"/>
        <end position="63"/>
    </location>
</feature>
<keyword evidence="4" id="KW-1185">Reference proteome</keyword>
<accession>A0A0C3S7R6</accession>
<dbReference type="InterPro" id="IPR041036">
    <property type="entry name" value="GH5_C"/>
</dbReference>
<feature type="transmembrane region" description="Helical" evidence="1">
    <location>
        <begin position="82"/>
        <end position="101"/>
    </location>
</feature>
<name>A0A0C3S7R6_PHLG1</name>
<evidence type="ECO:0000313" key="4">
    <source>
        <dbReference type="Proteomes" id="UP000053257"/>
    </source>
</evidence>
<evidence type="ECO:0000259" key="2">
    <source>
        <dbReference type="Pfam" id="PF18564"/>
    </source>
</evidence>
<evidence type="ECO:0000313" key="3">
    <source>
        <dbReference type="EMBL" id="KIP04840.1"/>
    </source>
</evidence>
<evidence type="ECO:0000256" key="1">
    <source>
        <dbReference type="SAM" id="Phobius"/>
    </source>
</evidence>
<proteinExistence type="predicted"/>
<dbReference type="Pfam" id="PF18564">
    <property type="entry name" value="Glyco_hydro_5_C"/>
    <property type="match status" value="1"/>
</dbReference>
<dbReference type="Proteomes" id="UP000053257">
    <property type="component" value="Unassembled WGS sequence"/>
</dbReference>
<dbReference type="HOGENOM" id="CLU_2114677_0_0_1"/>
<keyword evidence="1" id="KW-0472">Membrane</keyword>
<dbReference type="STRING" id="745531.A0A0C3S7R6"/>
<dbReference type="AlphaFoldDB" id="A0A0C3S7R6"/>
<feature type="non-terminal residue" evidence="3">
    <location>
        <position position="1"/>
    </location>
</feature>
<reference evidence="3 4" key="1">
    <citation type="journal article" date="2014" name="PLoS Genet.">
        <title>Analysis of the Phlebiopsis gigantea genome, transcriptome and secretome provides insight into its pioneer colonization strategies of wood.</title>
        <authorList>
            <person name="Hori C."/>
            <person name="Ishida T."/>
            <person name="Igarashi K."/>
            <person name="Samejima M."/>
            <person name="Suzuki H."/>
            <person name="Master E."/>
            <person name="Ferreira P."/>
            <person name="Ruiz-Duenas F.J."/>
            <person name="Held B."/>
            <person name="Canessa P."/>
            <person name="Larrondo L.F."/>
            <person name="Schmoll M."/>
            <person name="Druzhinina I.S."/>
            <person name="Kubicek C.P."/>
            <person name="Gaskell J.A."/>
            <person name="Kersten P."/>
            <person name="St John F."/>
            <person name="Glasner J."/>
            <person name="Sabat G."/>
            <person name="Splinter BonDurant S."/>
            <person name="Syed K."/>
            <person name="Yadav J."/>
            <person name="Mgbeahuruike A.C."/>
            <person name="Kovalchuk A."/>
            <person name="Asiegbu F.O."/>
            <person name="Lackner G."/>
            <person name="Hoffmeister D."/>
            <person name="Rencoret J."/>
            <person name="Gutierrez A."/>
            <person name="Sun H."/>
            <person name="Lindquist E."/>
            <person name="Barry K."/>
            <person name="Riley R."/>
            <person name="Grigoriev I.V."/>
            <person name="Henrissat B."/>
            <person name="Kues U."/>
            <person name="Berka R.M."/>
            <person name="Martinez A.T."/>
            <person name="Covert S.F."/>
            <person name="Blanchette R.A."/>
            <person name="Cullen D."/>
        </authorList>
    </citation>
    <scope>NUCLEOTIDE SEQUENCE [LARGE SCALE GENOMIC DNA]</scope>
    <source>
        <strain evidence="3 4">11061_1 CR5-6</strain>
    </source>
</reference>
<gene>
    <name evidence="3" type="ORF">PHLGIDRAFT_14948</name>
</gene>
<keyword evidence="1" id="KW-1133">Transmembrane helix</keyword>
<protein>
    <recommendedName>
        <fullName evidence="2">Glycoside hydrolase family 5 C-terminal domain-containing protein</fullName>
    </recommendedName>
</protein>